<evidence type="ECO:0000313" key="8">
    <source>
        <dbReference type="Proteomes" id="UP000694568"/>
    </source>
</evidence>
<feature type="compositionally biased region" description="Polar residues" evidence="5">
    <location>
        <begin position="493"/>
        <end position="503"/>
    </location>
</feature>
<dbReference type="AlphaFoldDB" id="A0A8D0APG2"/>
<gene>
    <name evidence="7" type="primary">lima1a</name>
</gene>
<feature type="compositionally biased region" description="Polar residues" evidence="5">
    <location>
        <begin position="144"/>
        <end position="159"/>
    </location>
</feature>
<protein>
    <submittedName>
        <fullName evidence="7">LIM domain and actin binding 1a</fullName>
    </submittedName>
</protein>
<dbReference type="GeneID" id="116059457"/>
<evidence type="ECO:0000313" key="7">
    <source>
        <dbReference type="Ensembl" id="ENSSLUP00000057112.1"/>
    </source>
</evidence>
<dbReference type="InterPro" id="IPR028740">
    <property type="entry name" value="EPLIN_Lim_dom"/>
</dbReference>
<feature type="compositionally biased region" description="Basic and acidic residues" evidence="5">
    <location>
        <begin position="528"/>
        <end position="545"/>
    </location>
</feature>
<dbReference type="Gene3D" id="2.10.110.10">
    <property type="entry name" value="Cysteine Rich Protein"/>
    <property type="match status" value="1"/>
</dbReference>
<dbReference type="RefSeq" id="XP_031168408.1">
    <property type="nucleotide sequence ID" value="XM_031312548.2"/>
</dbReference>
<feature type="compositionally biased region" description="Polar residues" evidence="5">
    <location>
        <begin position="415"/>
        <end position="425"/>
    </location>
</feature>
<evidence type="ECO:0000256" key="5">
    <source>
        <dbReference type="SAM" id="MobiDB-lite"/>
    </source>
</evidence>
<keyword evidence="3 4" id="KW-0440">LIM domain</keyword>
<keyword evidence="2 4" id="KW-0862">Zinc</keyword>
<feature type="compositionally biased region" description="Polar residues" evidence="5">
    <location>
        <begin position="294"/>
        <end position="321"/>
    </location>
</feature>
<reference evidence="7" key="1">
    <citation type="submission" date="2025-08" db="UniProtKB">
        <authorList>
            <consortium name="Ensembl"/>
        </authorList>
    </citation>
    <scope>IDENTIFICATION</scope>
</reference>
<feature type="compositionally biased region" description="Basic and acidic residues" evidence="5">
    <location>
        <begin position="467"/>
        <end position="477"/>
    </location>
</feature>
<dbReference type="Ensembl" id="ENSSLUT00000058774.1">
    <property type="protein sequence ID" value="ENSSLUP00000057112.1"/>
    <property type="gene ID" value="ENSSLUG00000024640.1"/>
</dbReference>
<dbReference type="GO" id="GO:0046872">
    <property type="term" value="F:metal ion binding"/>
    <property type="evidence" value="ECO:0007669"/>
    <property type="project" value="UniProtKB-KW"/>
</dbReference>
<feature type="compositionally biased region" description="Polar residues" evidence="5">
    <location>
        <begin position="215"/>
        <end position="225"/>
    </location>
</feature>
<feature type="compositionally biased region" description="Polar residues" evidence="5">
    <location>
        <begin position="104"/>
        <end position="134"/>
    </location>
</feature>
<sequence>MASAAPFSRRQWASQSLRVTAKEMSIVSARGKNNAIAERFSKYQMAAEEGNAEKKKAVVEPLPSTLRSGNLSVLKKRWEQQQQQQPSSHRAQRQACSPADAQIHISQPTGPNPRPTSQIENQPDTLKTTTLSLDQHTEPETQVHSETSSNQLQSAQPQDLSDMEEKPSKDSEGQEGAAAAEVPDSERPSVPLNSLKMMFEKRENLTDEVSREQTSRGNNGNTANMDQLLGDGSLAESTPLRDRMALYQAAISKQEVTPTSVSSDQLDSFCGKQKENVPPCTLDLSPESEPNSRKGFTSESNGSASGTPTSSNQRDSSQPKTPKNFRLPVRETCVSCLKTVYPLERLVANQHVYHSSCFRCSHCNTKLSLVNYASLHNNVYCKPHFCQLFKAKGNYDEGFGHRPHKQLWDSKGESGETSPQSNTPTKPKIQSPAPASDLDSPSVEDSPLAKVNVLMATMEALGQGSPEKSDRPTETRRLKISWPPRTELEDSSGRSGAATTTADEGSASKPIRAKWPPEEDSLSSPPEQAREAPCLRRTSSLKERSMPFTLAGQAPAPEARQPSPPPVDDRQPSPEPSSMELQHCGQSTDSQTPTEDSCVDVHTSSGEEEQEGEMKTEYLADYRLAKEKDDTPDDQPEEEEEEKMEEEEEEEDGDVSEEEMAPLKREETPTDISSPEGEVEASQSSQDVGFWDSEEVEDKEEAEQQQQEEDEEVLTVEEMIKRNRHYEDEEEEEDA</sequence>
<dbReference type="Pfam" id="PF00412">
    <property type="entry name" value="LIM"/>
    <property type="match status" value="1"/>
</dbReference>
<keyword evidence="8" id="KW-1185">Reference proteome</keyword>
<dbReference type="PANTHER" id="PTHR24206">
    <property type="entry name" value="OS06G0237300 PROTEIN"/>
    <property type="match status" value="1"/>
</dbReference>
<dbReference type="PROSITE" id="PS00478">
    <property type="entry name" value="LIM_DOMAIN_1"/>
    <property type="match status" value="1"/>
</dbReference>
<dbReference type="OrthoDB" id="6129702at2759"/>
<dbReference type="PROSITE" id="PS50023">
    <property type="entry name" value="LIM_DOMAIN_2"/>
    <property type="match status" value="1"/>
</dbReference>
<feature type="domain" description="LIM zinc-binding" evidence="6">
    <location>
        <begin position="331"/>
        <end position="391"/>
    </location>
</feature>
<feature type="compositionally biased region" description="Low complexity" evidence="5">
    <location>
        <begin position="80"/>
        <end position="95"/>
    </location>
</feature>
<feature type="compositionally biased region" description="Basic and acidic residues" evidence="5">
    <location>
        <begin position="612"/>
        <end position="629"/>
    </location>
</feature>
<keyword evidence="1 4" id="KW-0479">Metal-binding</keyword>
<feature type="compositionally biased region" description="Acidic residues" evidence="5">
    <location>
        <begin position="630"/>
        <end position="660"/>
    </location>
</feature>
<reference evidence="7" key="2">
    <citation type="submission" date="2025-09" db="UniProtKB">
        <authorList>
            <consortium name="Ensembl"/>
        </authorList>
    </citation>
    <scope>IDENTIFICATION</scope>
</reference>
<feature type="compositionally biased region" description="Basic and acidic residues" evidence="5">
    <location>
        <begin position="402"/>
        <end position="414"/>
    </location>
</feature>
<name>A0A8D0APG2_SANLU</name>
<feature type="region of interest" description="Disordered" evidence="5">
    <location>
        <begin position="460"/>
        <end position="735"/>
    </location>
</feature>
<dbReference type="CDD" id="cd09485">
    <property type="entry name" value="LIM_Eplin_alpha_beta"/>
    <property type="match status" value="1"/>
</dbReference>
<accession>A0A8D0APG2</accession>
<dbReference type="InterPro" id="IPR001781">
    <property type="entry name" value="Znf_LIM"/>
</dbReference>
<dbReference type="SUPFAM" id="SSF57716">
    <property type="entry name" value="Glucocorticoid receptor-like (DNA-binding domain)"/>
    <property type="match status" value="2"/>
</dbReference>
<feature type="region of interest" description="Disordered" evidence="5">
    <location>
        <begin position="402"/>
        <end position="444"/>
    </location>
</feature>
<feature type="compositionally biased region" description="Basic and acidic residues" evidence="5">
    <location>
        <begin position="163"/>
        <end position="172"/>
    </location>
</feature>
<dbReference type="SMART" id="SM00132">
    <property type="entry name" value="LIM"/>
    <property type="match status" value="1"/>
</dbReference>
<evidence type="ECO:0000256" key="2">
    <source>
        <dbReference type="ARBA" id="ARBA00022833"/>
    </source>
</evidence>
<dbReference type="FunFam" id="2.10.110.10:FF:000002">
    <property type="entry name" value="LIM domain and actin-binding 1"/>
    <property type="match status" value="1"/>
</dbReference>
<feature type="compositionally biased region" description="Polar residues" evidence="5">
    <location>
        <begin position="584"/>
        <end position="595"/>
    </location>
</feature>
<dbReference type="Proteomes" id="UP000694568">
    <property type="component" value="Unplaced"/>
</dbReference>
<feature type="region of interest" description="Disordered" evidence="5">
    <location>
        <begin position="53"/>
        <end position="234"/>
    </location>
</feature>
<evidence type="ECO:0000256" key="3">
    <source>
        <dbReference type="ARBA" id="ARBA00023038"/>
    </source>
</evidence>
<feature type="region of interest" description="Disordered" evidence="5">
    <location>
        <begin position="277"/>
        <end position="324"/>
    </location>
</feature>
<feature type="compositionally biased region" description="Basic and acidic residues" evidence="5">
    <location>
        <begin position="718"/>
        <end position="727"/>
    </location>
</feature>
<evidence type="ECO:0000256" key="1">
    <source>
        <dbReference type="ARBA" id="ARBA00022723"/>
    </source>
</evidence>
<dbReference type="GeneTree" id="ENSGT00940000158313"/>
<proteinExistence type="predicted"/>
<evidence type="ECO:0000259" key="6">
    <source>
        <dbReference type="PROSITE" id="PS50023"/>
    </source>
</evidence>
<feature type="compositionally biased region" description="Acidic residues" evidence="5">
    <location>
        <begin position="692"/>
        <end position="715"/>
    </location>
</feature>
<organism evidence="7 8">
    <name type="scientific">Sander lucioperca</name>
    <name type="common">Pike-perch</name>
    <name type="synonym">Perca lucioperca</name>
    <dbReference type="NCBI Taxonomy" id="283035"/>
    <lineage>
        <taxon>Eukaryota</taxon>
        <taxon>Metazoa</taxon>
        <taxon>Chordata</taxon>
        <taxon>Craniata</taxon>
        <taxon>Vertebrata</taxon>
        <taxon>Euteleostomi</taxon>
        <taxon>Actinopterygii</taxon>
        <taxon>Neopterygii</taxon>
        <taxon>Teleostei</taxon>
        <taxon>Neoteleostei</taxon>
        <taxon>Acanthomorphata</taxon>
        <taxon>Eupercaria</taxon>
        <taxon>Perciformes</taxon>
        <taxon>Percoidei</taxon>
        <taxon>Percidae</taxon>
        <taxon>Luciopercinae</taxon>
        <taxon>Sander</taxon>
    </lineage>
</organism>
<feature type="compositionally biased region" description="Low complexity" evidence="5">
    <location>
        <begin position="431"/>
        <end position="441"/>
    </location>
</feature>
<evidence type="ECO:0000256" key="4">
    <source>
        <dbReference type="PROSITE-ProRule" id="PRU00125"/>
    </source>
</evidence>
<feature type="compositionally biased region" description="Basic and acidic residues" evidence="5">
    <location>
        <begin position="198"/>
        <end position="214"/>
    </location>
</feature>